<dbReference type="AlphaFoldDB" id="A0A2U8GWL7"/>
<dbReference type="Pfam" id="PF09721">
    <property type="entry name" value="Exosortase_EpsH"/>
    <property type="match status" value="1"/>
</dbReference>
<feature type="transmembrane region" description="Helical" evidence="8">
    <location>
        <begin position="93"/>
        <end position="113"/>
    </location>
</feature>
<dbReference type="EMBL" id="CP022187">
    <property type="protein sequence ID" value="AWI77824.1"/>
    <property type="molecule type" value="Genomic_DNA"/>
</dbReference>
<dbReference type="NCBIfam" id="TIGR03109">
    <property type="entry name" value="exosort_XrtA"/>
    <property type="match status" value="1"/>
</dbReference>
<feature type="transmembrane region" description="Helical" evidence="8">
    <location>
        <begin position="7"/>
        <end position="26"/>
    </location>
</feature>
<reference evidence="10 11" key="1">
    <citation type="submission" date="2017-06" db="EMBL/GenBank/DDBJ databases">
        <title>Azoarcus.</title>
        <authorList>
            <person name="Woo J.-H."/>
            <person name="Kim H.-S."/>
        </authorList>
    </citation>
    <scope>NUCLEOTIDE SEQUENCE [LARGE SCALE GENOMIC DNA]</scope>
    <source>
        <strain evidence="10 11">TSPY31</strain>
    </source>
</reference>
<keyword evidence="4 8" id="KW-0812">Transmembrane</keyword>
<dbReference type="Proteomes" id="UP000244930">
    <property type="component" value="Chromosome"/>
</dbReference>
<feature type="transmembrane region" description="Helical" evidence="8">
    <location>
        <begin position="184"/>
        <end position="202"/>
    </location>
</feature>
<evidence type="ECO:0000256" key="5">
    <source>
        <dbReference type="ARBA" id="ARBA00022801"/>
    </source>
</evidence>
<dbReference type="GO" id="GO:0008233">
    <property type="term" value="F:peptidase activity"/>
    <property type="evidence" value="ECO:0007669"/>
    <property type="project" value="UniProtKB-KW"/>
</dbReference>
<dbReference type="InterPro" id="IPR026392">
    <property type="entry name" value="Exo/Archaeosortase_dom"/>
</dbReference>
<accession>A0A2U8GWL7</accession>
<feature type="transmembrane region" description="Helical" evidence="8">
    <location>
        <begin position="248"/>
        <end position="269"/>
    </location>
</feature>
<dbReference type="InterPro" id="IPR017540">
    <property type="entry name" value="Exosortase-1"/>
</dbReference>
<dbReference type="NCBIfam" id="TIGR02602">
    <property type="entry name" value="8TM_EpsH"/>
    <property type="match status" value="1"/>
</dbReference>
<feature type="transmembrane region" description="Helical" evidence="8">
    <location>
        <begin position="290"/>
        <end position="309"/>
    </location>
</feature>
<evidence type="ECO:0000256" key="1">
    <source>
        <dbReference type="ARBA" id="ARBA00004651"/>
    </source>
</evidence>
<name>A0A2U8GWL7_9RHOO</name>
<feature type="transmembrane region" description="Helical" evidence="8">
    <location>
        <begin position="209"/>
        <end position="236"/>
    </location>
</feature>
<proteinExistence type="predicted"/>
<keyword evidence="2" id="KW-1003">Cell membrane</keyword>
<keyword evidence="7 8" id="KW-0472">Membrane</keyword>
<dbReference type="NCBIfam" id="TIGR02914">
    <property type="entry name" value="EpsI_fam"/>
    <property type="match status" value="1"/>
</dbReference>
<organism evidence="10 11">
    <name type="scientific">Parazoarcus communis</name>
    <dbReference type="NCBI Taxonomy" id="41977"/>
    <lineage>
        <taxon>Bacteria</taxon>
        <taxon>Pseudomonadati</taxon>
        <taxon>Pseudomonadota</taxon>
        <taxon>Betaproteobacteria</taxon>
        <taxon>Rhodocyclales</taxon>
        <taxon>Zoogloeaceae</taxon>
        <taxon>Parazoarcus</taxon>
    </lineage>
</organism>
<evidence type="ECO:0000256" key="3">
    <source>
        <dbReference type="ARBA" id="ARBA00022670"/>
    </source>
</evidence>
<evidence type="ECO:0000313" key="11">
    <source>
        <dbReference type="Proteomes" id="UP000244930"/>
    </source>
</evidence>
<feature type="transmembrane region" description="Helical" evidence="8">
    <location>
        <begin position="70"/>
        <end position="87"/>
    </location>
</feature>
<gene>
    <name evidence="10" type="ORF">CEW83_18750</name>
</gene>
<evidence type="ECO:0000256" key="6">
    <source>
        <dbReference type="ARBA" id="ARBA00022989"/>
    </source>
</evidence>
<evidence type="ECO:0000256" key="8">
    <source>
        <dbReference type="SAM" id="Phobius"/>
    </source>
</evidence>
<dbReference type="KEGG" id="acom:CEW83_18750"/>
<dbReference type="InterPro" id="IPR014263">
    <property type="entry name" value="Methanolan_biosynth_EpsI"/>
</dbReference>
<feature type="transmembrane region" description="Helical" evidence="8">
    <location>
        <begin position="120"/>
        <end position="139"/>
    </location>
</feature>
<sequence length="502" mass="55631">MKEHAAFVRVALTLAVVFAWCVAWYFPTAIEIASIWWRSETYAHGLVVLPVFVWLVWGKRDRMGGLTPQAIPLLAAPAALAGFLWLLGKLVSVAAAAHAGFVLMLVIGMVAALGWQLSRVLLFPLAFLLFGIPIGDFLLPTLMDFTAEFTVWALRLSGVPVYQEGLHFVVPNGRWSVVEACSGIRYLIASLMVGSLYAYLNYTNLRKRLLFMLVAILVPIVANWIRAYMIVMLGYLSNNELAAGVDHLIYGWVFFGIVIMMMFWIGQRWSDPEILTKRGEGAASPRMPAYWLRLLPVAAVIAITSLVGARVDAPSDQIEVSYALPAPRDGWVEGDLSTLAYRPHYSGFRAQKESAYRDAEGGMVMLYSALFADQREGAEMVAWGNGLVSPGNNRLNVISMRALITPFGVLNNAQIIGEGERVLVAHWYVVNDKVVTRDWELKLRLAGDRLIGRPDATMVFVLATPASDEEEGVRRLRAFVSTYGESLKRVFANVETKVADGR</sequence>
<evidence type="ECO:0000313" key="10">
    <source>
        <dbReference type="EMBL" id="AWI77824.1"/>
    </source>
</evidence>
<dbReference type="InterPro" id="IPR019127">
    <property type="entry name" value="Exosortase"/>
</dbReference>
<dbReference type="NCBIfam" id="TIGR04178">
    <property type="entry name" value="exo_archaeo"/>
    <property type="match status" value="1"/>
</dbReference>
<dbReference type="GO" id="GO:0005886">
    <property type="term" value="C:plasma membrane"/>
    <property type="evidence" value="ECO:0007669"/>
    <property type="project" value="UniProtKB-SubCell"/>
</dbReference>
<evidence type="ECO:0000259" key="9">
    <source>
        <dbReference type="Pfam" id="PF11984"/>
    </source>
</evidence>
<feature type="transmembrane region" description="Helical" evidence="8">
    <location>
        <begin position="41"/>
        <end position="58"/>
    </location>
</feature>
<dbReference type="InterPro" id="IPR013426">
    <property type="entry name" value="EpsH-like"/>
</dbReference>
<comment type="subcellular location">
    <subcellularLocation>
        <location evidence="1">Cell membrane</location>
        <topology evidence="1">Multi-pass membrane protein</topology>
    </subcellularLocation>
</comment>
<keyword evidence="3" id="KW-0645">Protease</keyword>
<evidence type="ECO:0000256" key="4">
    <source>
        <dbReference type="ARBA" id="ARBA00022692"/>
    </source>
</evidence>
<evidence type="ECO:0000256" key="7">
    <source>
        <dbReference type="ARBA" id="ARBA00023136"/>
    </source>
</evidence>
<evidence type="ECO:0000256" key="2">
    <source>
        <dbReference type="ARBA" id="ARBA00022475"/>
    </source>
</evidence>
<dbReference type="GO" id="GO:0006508">
    <property type="term" value="P:proteolysis"/>
    <property type="evidence" value="ECO:0007669"/>
    <property type="project" value="UniProtKB-KW"/>
</dbReference>
<keyword evidence="5" id="KW-0378">Hydrolase</keyword>
<feature type="domain" description="Methanolan biosynthesis EpsI" evidence="9">
    <location>
        <begin position="298"/>
        <end position="488"/>
    </location>
</feature>
<keyword evidence="11" id="KW-1185">Reference proteome</keyword>
<keyword evidence="6 8" id="KW-1133">Transmembrane helix</keyword>
<protein>
    <submittedName>
        <fullName evidence="10">Exosortase A</fullName>
    </submittedName>
</protein>
<dbReference type="Pfam" id="PF11984">
    <property type="entry name" value="DUF3485"/>
    <property type="match status" value="1"/>
</dbReference>